<sequence>MLKRHQSLDALVAVLSAVTGGLMVYFSSIRLYAYLQTGEILFRPRLGPAFVGPHAAIWYAGHLVLGMLCVAYGASVLRRMSARVPTADPRDQSS</sequence>
<keyword evidence="1" id="KW-0812">Transmembrane</keyword>
<gene>
    <name evidence="2" type="ORF">XdyCFBP7245_14325</name>
</gene>
<evidence type="ECO:0000256" key="1">
    <source>
        <dbReference type="SAM" id="Phobius"/>
    </source>
</evidence>
<comment type="caution">
    <text evidence="2">The sequence shown here is derived from an EMBL/GenBank/DDBJ whole genome shotgun (WGS) entry which is preliminary data.</text>
</comment>
<keyword evidence="1" id="KW-1133">Transmembrane helix</keyword>
<accession>A0A2S7C175</accession>
<protein>
    <submittedName>
        <fullName evidence="2">Uncharacterized protein</fullName>
    </submittedName>
</protein>
<dbReference type="Proteomes" id="UP000238908">
    <property type="component" value="Unassembled WGS sequence"/>
</dbReference>
<keyword evidence="1" id="KW-0472">Membrane</keyword>
<dbReference type="AlphaFoldDB" id="A0A2S7C175"/>
<feature type="transmembrane region" description="Helical" evidence="1">
    <location>
        <begin position="12"/>
        <end position="35"/>
    </location>
</feature>
<organism evidence="2 3">
    <name type="scientific">Xanthomonas dyei</name>
    <dbReference type="NCBI Taxonomy" id="743699"/>
    <lineage>
        <taxon>Bacteria</taxon>
        <taxon>Pseudomonadati</taxon>
        <taxon>Pseudomonadota</taxon>
        <taxon>Gammaproteobacteria</taxon>
        <taxon>Lysobacterales</taxon>
        <taxon>Lysobacteraceae</taxon>
        <taxon>Xanthomonas</taxon>
    </lineage>
</organism>
<reference evidence="2 3" key="1">
    <citation type="submission" date="2016-08" db="EMBL/GenBank/DDBJ databases">
        <authorList>
            <person name="Seilhamer J.J."/>
        </authorList>
    </citation>
    <scope>NUCLEOTIDE SEQUENCE [LARGE SCALE GENOMIC DNA]</scope>
    <source>
        <strain evidence="2 3">CFBP7245</strain>
    </source>
</reference>
<feature type="transmembrane region" description="Helical" evidence="1">
    <location>
        <begin position="55"/>
        <end position="74"/>
    </location>
</feature>
<evidence type="ECO:0000313" key="2">
    <source>
        <dbReference type="EMBL" id="PPU55291.1"/>
    </source>
</evidence>
<evidence type="ECO:0000313" key="3">
    <source>
        <dbReference type="Proteomes" id="UP000238908"/>
    </source>
</evidence>
<dbReference type="EMBL" id="MDEE01000021">
    <property type="protein sequence ID" value="PPU55291.1"/>
    <property type="molecule type" value="Genomic_DNA"/>
</dbReference>
<name>A0A2S7C175_9XANT</name>
<proteinExistence type="predicted"/>